<name>A0AAP2W5F8_9EURY</name>
<reference evidence="2 3" key="1">
    <citation type="submission" date="2017-11" db="EMBL/GenBank/DDBJ databases">
        <title>Isolation and Characterization of Family Methanocellaceae Species from Potential Methane Hydrate Area Offshore Southwestern Taiwan.</title>
        <authorList>
            <person name="Zhang W.-L."/>
            <person name="Chen W.-C."/>
            <person name="Lai M.-C."/>
            <person name="Chen S.-C."/>
        </authorList>
    </citation>
    <scope>NUCLEOTIDE SEQUENCE [LARGE SCALE GENOMIC DNA]</scope>
    <source>
        <strain evidence="2 3">CWC-04</strain>
    </source>
</reference>
<gene>
    <name evidence="2" type="ORF">CUJ83_03955</name>
</gene>
<keyword evidence="1" id="KW-1133">Transmembrane helix</keyword>
<feature type="transmembrane region" description="Helical" evidence="1">
    <location>
        <begin position="6"/>
        <end position="29"/>
    </location>
</feature>
<keyword evidence="1" id="KW-0812">Transmembrane</keyword>
<dbReference type="AlphaFoldDB" id="A0AAP2W5F8"/>
<proteinExistence type="predicted"/>
<sequence>MGGGHLLKTIIVLLISICFILPSFINILVYDASARADIYTMANRSTRHYLPMGYDVNGTAAKKIVDWEGARAVGNVGIGDGRLKTLVRDTTLEELMLPAQYMQGTIRVNEGPSSIIYKEPPNDIFTQFTVQPGSQYCKLVGLIAPGGNNVDIGIRSLGYAYVSPETYLRRAKIVEKIIRALANQTA</sequence>
<protein>
    <submittedName>
        <fullName evidence="2">Uncharacterized protein</fullName>
    </submittedName>
</protein>
<evidence type="ECO:0000313" key="3">
    <source>
        <dbReference type="Proteomes" id="UP001320159"/>
    </source>
</evidence>
<dbReference type="RefSeq" id="WP_230740836.1">
    <property type="nucleotide sequence ID" value="NZ_PGCK01000002.1"/>
</dbReference>
<dbReference type="Proteomes" id="UP001320159">
    <property type="component" value="Unassembled WGS sequence"/>
</dbReference>
<keyword evidence="3" id="KW-1185">Reference proteome</keyword>
<keyword evidence="1" id="KW-0472">Membrane</keyword>
<evidence type="ECO:0000256" key="1">
    <source>
        <dbReference type="SAM" id="Phobius"/>
    </source>
</evidence>
<accession>A0AAP2W5F8</accession>
<dbReference type="EMBL" id="PGCK01000002">
    <property type="protein sequence ID" value="MCD1294147.1"/>
    <property type="molecule type" value="Genomic_DNA"/>
</dbReference>
<comment type="caution">
    <text evidence="2">The sequence shown here is derived from an EMBL/GenBank/DDBJ whole genome shotgun (WGS) entry which is preliminary data.</text>
</comment>
<organism evidence="2 3">
    <name type="scientific">Methanooceanicella nereidis</name>
    <dbReference type="NCBI Taxonomy" id="2052831"/>
    <lineage>
        <taxon>Archaea</taxon>
        <taxon>Methanobacteriati</taxon>
        <taxon>Methanobacteriota</taxon>
        <taxon>Stenosarchaea group</taxon>
        <taxon>Methanomicrobia</taxon>
        <taxon>Methanocellales</taxon>
        <taxon>Methanocellaceae</taxon>
        <taxon>Methanooceanicella</taxon>
    </lineage>
</organism>
<evidence type="ECO:0000313" key="2">
    <source>
        <dbReference type="EMBL" id="MCD1294147.1"/>
    </source>
</evidence>